<gene>
    <name evidence="5" type="ORF">FA10DRAFT_286488</name>
</gene>
<sequence length="418" mass="44994">MTQDEPQPLIIDTDPGVDDVLAIVLALSRPDLVRLEAITLNFGNTTLDYARDNVLRLFNVLHAHVQQEGKGQEGLKRSLSGSAYRTIFASKGAEGPIGGEQFTASYFHGRDGLSGISQLHGDPFATSKSIPSPLVEDATKPAHEIILDILRNNAPGTVRIAAVAPLTNLALAFQSDPETFCRVGGISVMGGVLDGPGNTTATSEFNTYADPFAAKVLLHDAPLHPVLQDAKRNACGYTGSLPIELLPLDITRKHTVPYARLCDDVDQRGGILRSFYKAMLSQPRRVTNSHAPPGSPFDPRLYDNFEAHDPLAVAHAMFTPSLFSRRNGSQQTEGGWKTEQVRFGIETVGELTRGYCVVDRRGLGSIKLGKIKPNSSAAKDKGNGDVEVEKPTSGQWDVVVASPGPAWFAGIFCEALSI</sequence>
<dbReference type="RefSeq" id="XP_025378011.1">
    <property type="nucleotide sequence ID" value="XM_025524075.1"/>
</dbReference>
<evidence type="ECO:0000313" key="6">
    <source>
        <dbReference type="Proteomes" id="UP000245768"/>
    </source>
</evidence>
<dbReference type="PANTHER" id="PTHR12304:SF56">
    <property type="entry name" value="HYDROLASE, PUTATIVE (AFU_ORTHOLOGUE AFUA_1G11790)-RELATED"/>
    <property type="match status" value="1"/>
</dbReference>
<reference evidence="5 6" key="1">
    <citation type="journal article" date="2018" name="Mol. Biol. Evol.">
        <title>Broad Genomic Sampling Reveals a Smut Pathogenic Ancestry of the Fungal Clade Ustilaginomycotina.</title>
        <authorList>
            <person name="Kijpornyongpan T."/>
            <person name="Mondo S.J."/>
            <person name="Barry K."/>
            <person name="Sandor L."/>
            <person name="Lee J."/>
            <person name="Lipzen A."/>
            <person name="Pangilinan J."/>
            <person name="LaButti K."/>
            <person name="Hainaut M."/>
            <person name="Henrissat B."/>
            <person name="Grigoriev I.V."/>
            <person name="Spatafora J.W."/>
            <person name="Aime M.C."/>
        </authorList>
    </citation>
    <scope>NUCLEOTIDE SEQUENCE [LARGE SCALE GENOMIC DNA]</scope>
    <source>
        <strain evidence="5 6">MCA 4198</strain>
    </source>
</reference>
<accession>A0A316YS30</accession>
<keyword evidence="6" id="KW-1185">Reference proteome</keyword>
<dbReference type="STRING" id="215250.A0A316YS30"/>
<dbReference type="InParanoid" id="A0A316YS30"/>
<dbReference type="OrthoDB" id="5783963at2759"/>
<dbReference type="PANTHER" id="PTHR12304">
    <property type="entry name" value="INOSINE-URIDINE PREFERRING NUCLEOSIDE HYDROLASE"/>
    <property type="match status" value="1"/>
</dbReference>
<comment type="similarity">
    <text evidence="1">Belongs to the IUNH family.</text>
</comment>
<dbReference type="Pfam" id="PF01156">
    <property type="entry name" value="IU_nuc_hydro"/>
    <property type="match status" value="1"/>
</dbReference>
<proteinExistence type="inferred from homology"/>
<evidence type="ECO:0000256" key="2">
    <source>
        <dbReference type="ARBA" id="ARBA00022801"/>
    </source>
</evidence>
<dbReference type="GO" id="GO:0006152">
    <property type="term" value="P:purine nucleoside catabolic process"/>
    <property type="evidence" value="ECO:0007669"/>
    <property type="project" value="TreeGrafter"/>
</dbReference>
<dbReference type="Gene3D" id="3.90.245.10">
    <property type="entry name" value="Ribonucleoside hydrolase-like"/>
    <property type="match status" value="1"/>
</dbReference>
<evidence type="ECO:0000259" key="4">
    <source>
        <dbReference type="Pfam" id="PF01156"/>
    </source>
</evidence>
<dbReference type="SUPFAM" id="SSF53590">
    <property type="entry name" value="Nucleoside hydrolase"/>
    <property type="match status" value="1"/>
</dbReference>
<dbReference type="Proteomes" id="UP000245768">
    <property type="component" value="Unassembled WGS sequence"/>
</dbReference>
<dbReference type="InterPro" id="IPR023186">
    <property type="entry name" value="IUNH"/>
</dbReference>
<keyword evidence="3" id="KW-0326">Glycosidase</keyword>
<evidence type="ECO:0000313" key="5">
    <source>
        <dbReference type="EMBL" id="PWN90813.1"/>
    </source>
</evidence>
<dbReference type="AlphaFoldDB" id="A0A316YS30"/>
<evidence type="ECO:0000256" key="1">
    <source>
        <dbReference type="ARBA" id="ARBA00009176"/>
    </source>
</evidence>
<evidence type="ECO:0000256" key="3">
    <source>
        <dbReference type="ARBA" id="ARBA00023295"/>
    </source>
</evidence>
<dbReference type="GO" id="GO:0008477">
    <property type="term" value="F:purine nucleosidase activity"/>
    <property type="evidence" value="ECO:0007669"/>
    <property type="project" value="TreeGrafter"/>
</dbReference>
<feature type="domain" description="Inosine/uridine-preferring nucleoside hydrolase" evidence="4">
    <location>
        <begin position="9"/>
        <end position="369"/>
    </location>
</feature>
<dbReference type="GeneID" id="37045991"/>
<name>A0A316YS30_9BASI</name>
<keyword evidence="2 5" id="KW-0378">Hydrolase</keyword>
<dbReference type="InterPro" id="IPR036452">
    <property type="entry name" value="Ribo_hydro-like"/>
</dbReference>
<organism evidence="5 6">
    <name type="scientific">Acaromyces ingoldii</name>
    <dbReference type="NCBI Taxonomy" id="215250"/>
    <lineage>
        <taxon>Eukaryota</taxon>
        <taxon>Fungi</taxon>
        <taxon>Dikarya</taxon>
        <taxon>Basidiomycota</taxon>
        <taxon>Ustilaginomycotina</taxon>
        <taxon>Exobasidiomycetes</taxon>
        <taxon>Exobasidiales</taxon>
        <taxon>Cryptobasidiaceae</taxon>
        <taxon>Acaromyces</taxon>
    </lineage>
</organism>
<dbReference type="EMBL" id="KZ819636">
    <property type="protein sequence ID" value="PWN90813.1"/>
    <property type="molecule type" value="Genomic_DNA"/>
</dbReference>
<dbReference type="GO" id="GO:0005829">
    <property type="term" value="C:cytosol"/>
    <property type="evidence" value="ECO:0007669"/>
    <property type="project" value="TreeGrafter"/>
</dbReference>
<dbReference type="InterPro" id="IPR001910">
    <property type="entry name" value="Inosine/uridine_hydrolase_dom"/>
</dbReference>
<protein>
    <submittedName>
        <fullName evidence="5">Nucleoside hydrolase</fullName>
    </submittedName>
</protein>